<dbReference type="Proteomes" id="UP000005438">
    <property type="component" value="Chromosome"/>
</dbReference>
<reference evidence="1 2" key="1">
    <citation type="submission" date="2011-12" db="EMBL/GenBank/DDBJ databases">
        <title>The complete genome of Niastella koreensis GR20-10.</title>
        <authorList>
            <consortium name="US DOE Joint Genome Institute (JGI-PGF)"/>
            <person name="Lucas S."/>
            <person name="Han J."/>
            <person name="Lapidus A."/>
            <person name="Bruce D."/>
            <person name="Goodwin L."/>
            <person name="Pitluck S."/>
            <person name="Peters L."/>
            <person name="Kyrpides N."/>
            <person name="Mavromatis K."/>
            <person name="Ivanova N."/>
            <person name="Mikhailova N."/>
            <person name="Davenport K."/>
            <person name="Saunders E."/>
            <person name="Detter J.C."/>
            <person name="Tapia R."/>
            <person name="Han C."/>
            <person name="Land M."/>
            <person name="Hauser L."/>
            <person name="Markowitz V."/>
            <person name="Cheng J.-F."/>
            <person name="Hugenholtz P."/>
            <person name="Woyke T."/>
            <person name="Wu D."/>
            <person name="Tindall B."/>
            <person name="Pomrenke H."/>
            <person name="Brambilla E."/>
            <person name="Klenk H.-P."/>
            <person name="Eisen J.A."/>
        </authorList>
    </citation>
    <scope>NUCLEOTIDE SEQUENCE [LARGE SCALE GENOMIC DNA]</scope>
    <source>
        <strain evidence="2">DSM 17620 / KACC 11465 / NBRC 106392 / GR20-10</strain>
    </source>
</reference>
<dbReference type="AlphaFoldDB" id="G8T909"/>
<sequence>MVALKKFSEIGWEILLLNLSQEKRHLKPEYTYDYNIGLWKLKKCNIFRSYIPLTYNLSAIYDQILCYHQCRSAWINRF</sequence>
<dbReference type="STRING" id="700598.Niako_6141"/>
<evidence type="ECO:0000313" key="1">
    <source>
        <dbReference type="EMBL" id="AEW02366.1"/>
    </source>
</evidence>
<dbReference type="KEGG" id="nko:Niako_6141"/>
<gene>
    <name evidence="1" type="ordered locus">Niako_6141</name>
</gene>
<evidence type="ECO:0000313" key="2">
    <source>
        <dbReference type="Proteomes" id="UP000005438"/>
    </source>
</evidence>
<name>G8T909_NIAKG</name>
<organism evidence="1 2">
    <name type="scientific">Niastella koreensis (strain DSM 17620 / KACC 11465 / NBRC 106392 / GR20-10)</name>
    <dbReference type="NCBI Taxonomy" id="700598"/>
    <lineage>
        <taxon>Bacteria</taxon>
        <taxon>Pseudomonadati</taxon>
        <taxon>Bacteroidota</taxon>
        <taxon>Chitinophagia</taxon>
        <taxon>Chitinophagales</taxon>
        <taxon>Chitinophagaceae</taxon>
        <taxon>Niastella</taxon>
    </lineage>
</organism>
<accession>G8T909</accession>
<proteinExistence type="predicted"/>
<dbReference type="HOGENOM" id="CLU_2618400_0_0_10"/>
<protein>
    <submittedName>
        <fullName evidence="1">Uncharacterized protein</fullName>
    </submittedName>
</protein>
<dbReference type="EMBL" id="CP003178">
    <property type="protein sequence ID" value="AEW02366.1"/>
    <property type="molecule type" value="Genomic_DNA"/>
</dbReference>